<dbReference type="PANTHER" id="PTHR16305">
    <property type="entry name" value="TESTICULAR SOLUBLE ADENYLYL CYCLASE"/>
    <property type="match status" value="1"/>
</dbReference>
<evidence type="ECO:0000256" key="2">
    <source>
        <dbReference type="ARBA" id="ARBA00022840"/>
    </source>
</evidence>
<dbReference type="Pfam" id="PF00196">
    <property type="entry name" value="GerE"/>
    <property type="match status" value="1"/>
</dbReference>
<dbReference type="PROSITE" id="PS50043">
    <property type="entry name" value="HTH_LUXR_2"/>
    <property type="match status" value="1"/>
</dbReference>
<dbReference type="Gene3D" id="3.40.50.300">
    <property type="entry name" value="P-loop containing nucleotide triphosphate hydrolases"/>
    <property type="match status" value="1"/>
</dbReference>
<comment type="caution">
    <text evidence="4">The sequence shown here is derived from an EMBL/GenBank/DDBJ whole genome shotgun (WGS) entry which is preliminary data.</text>
</comment>
<dbReference type="PANTHER" id="PTHR16305:SF35">
    <property type="entry name" value="TRANSCRIPTIONAL ACTIVATOR DOMAIN"/>
    <property type="match status" value="1"/>
</dbReference>
<evidence type="ECO:0000259" key="3">
    <source>
        <dbReference type="PROSITE" id="PS50043"/>
    </source>
</evidence>
<sequence>MVTLRYEFIDADYASPSVCVDGATPSIIRTCERLSTVTGSVCGSDTASDHGAGPAPPVSMYGRDGECAAIEGLLAGGRSGHSGVLVLHGEPGVGKSALLDFAYEAAGDMRALRCAGVESEMDLAFAGLHQLLRPVLDLAGRLPEPQAHALNAAFGLSARRAEDRFLIAVAVLSLLAEAAGDRPVLCLLDDAHWLDQASAESLAFVARRLEAEGVVILAASRRDAPAGVPELRVGGLDRASSIALLHSRVPDLPADVCDRLFEETGGNPLALVELAGSRPAQPGSSGPLPLTERVQSAFLDQVRGLPRRTQRLLLVAASDDTRSAALVLRAAQSLGVRPGALDAAERAGLIQLDQGGLLQFRHPLVRSAVYHAAPLTERLATHRALADASAGQADRQAWHRAASVLGTDESIAVALERSAGQARRRRGHAAASAAFERAAELSAAPSSRARRLAAAGHEAYDAGQLDRAAALVRQAEPLVGDVQGRAEVTALRGTIELARSSGMTALALLLEAAGQLAGHDPDRAVLILADATWAAESTCSARNVAEATARWAGLRLPAGHPLGPLVTAYLGFGDFYAGRLGTGLPRIREGLDGLLREARTGMARHLSRVGVLGDLAIAVGDDAAGRALATAAVEHCRSRGLVARLPFTLATLALVESHTGRLVTSRAHATEGLRLSTDLGQEYVACLCASLLSYVAAVHGHEEDYRRLAAEAVRLGGDGKFVTVVEFEPGRLGQLHLTLGRTEQALDLLLDTVGRLASGFPIADIHLVPDLVEAAVRAGEPERAAQPLARFERWAAHTGQPWADAVRHRCRALMATGDEEADEHYSAALRRHDEIGHHDRMFDRARTELLYGEWLRRARRRAKARLHLRQAHEIFERLGVTAWADRAAAELRATGQTPRRRVPSTARHLTPQELQVVRLAAAGGSNKDIAAHLFLSPRTVGYHLSNAFAKLGVTSRRELPRIDLGTPAAET</sequence>
<name>A0ABP6BQE8_9ACTN</name>
<dbReference type="PROSITE" id="PS00622">
    <property type="entry name" value="HTH_LUXR_1"/>
    <property type="match status" value="1"/>
</dbReference>
<dbReference type="InterPro" id="IPR027417">
    <property type="entry name" value="P-loop_NTPase"/>
</dbReference>
<proteinExistence type="predicted"/>
<dbReference type="EMBL" id="BAAATD010000001">
    <property type="protein sequence ID" value="GAA2582072.1"/>
    <property type="molecule type" value="Genomic_DNA"/>
</dbReference>
<dbReference type="Gene3D" id="1.10.10.10">
    <property type="entry name" value="Winged helix-like DNA-binding domain superfamily/Winged helix DNA-binding domain"/>
    <property type="match status" value="1"/>
</dbReference>
<organism evidence="4 5">
    <name type="scientific">Actinomadura fulvescens</name>
    <dbReference type="NCBI Taxonomy" id="46160"/>
    <lineage>
        <taxon>Bacteria</taxon>
        <taxon>Bacillati</taxon>
        <taxon>Actinomycetota</taxon>
        <taxon>Actinomycetes</taxon>
        <taxon>Streptosporangiales</taxon>
        <taxon>Thermomonosporaceae</taxon>
        <taxon>Actinomadura</taxon>
    </lineage>
</organism>
<feature type="domain" description="HTH luxR-type" evidence="3">
    <location>
        <begin position="902"/>
        <end position="965"/>
    </location>
</feature>
<keyword evidence="5" id="KW-1185">Reference proteome</keyword>
<dbReference type="SMART" id="SM00421">
    <property type="entry name" value="HTH_LUXR"/>
    <property type="match status" value="1"/>
</dbReference>
<dbReference type="InterPro" id="IPR016032">
    <property type="entry name" value="Sig_transdc_resp-reg_C-effctor"/>
</dbReference>
<dbReference type="Pfam" id="PF13191">
    <property type="entry name" value="AAA_16"/>
    <property type="match status" value="1"/>
</dbReference>
<dbReference type="PRINTS" id="PR00038">
    <property type="entry name" value="HTHLUXR"/>
</dbReference>
<dbReference type="RefSeq" id="WP_344538639.1">
    <property type="nucleotide sequence ID" value="NZ_BAAATD010000001.1"/>
</dbReference>
<gene>
    <name evidence="4" type="ORF">GCM10010411_13470</name>
</gene>
<protein>
    <submittedName>
        <fullName evidence="4">LuxR family transcriptional regulator</fullName>
    </submittedName>
</protein>
<dbReference type="Proteomes" id="UP001501509">
    <property type="component" value="Unassembled WGS sequence"/>
</dbReference>
<dbReference type="InterPro" id="IPR000792">
    <property type="entry name" value="Tscrpt_reg_LuxR_C"/>
</dbReference>
<keyword evidence="1" id="KW-0547">Nucleotide-binding</keyword>
<dbReference type="SUPFAM" id="SSF52540">
    <property type="entry name" value="P-loop containing nucleoside triphosphate hydrolases"/>
    <property type="match status" value="1"/>
</dbReference>
<dbReference type="CDD" id="cd06170">
    <property type="entry name" value="LuxR_C_like"/>
    <property type="match status" value="1"/>
</dbReference>
<evidence type="ECO:0000256" key="1">
    <source>
        <dbReference type="ARBA" id="ARBA00022741"/>
    </source>
</evidence>
<reference evidence="5" key="1">
    <citation type="journal article" date="2019" name="Int. J. Syst. Evol. Microbiol.">
        <title>The Global Catalogue of Microorganisms (GCM) 10K type strain sequencing project: providing services to taxonomists for standard genome sequencing and annotation.</title>
        <authorList>
            <consortium name="The Broad Institute Genomics Platform"/>
            <consortium name="The Broad Institute Genome Sequencing Center for Infectious Disease"/>
            <person name="Wu L."/>
            <person name="Ma J."/>
        </authorList>
    </citation>
    <scope>NUCLEOTIDE SEQUENCE [LARGE SCALE GENOMIC DNA]</scope>
    <source>
        <strain evidence="5">JCM 6833</strain>
    </source>
</reference>
<evidence type="ECO:0000313" key="4">
    <source>
        <dbReference type="EMBL" id="GAA2582072.1"/>
    </source>
</evidence>
<evidence type="ECO:0000313" key="5">
    <source>
        <dbReference type="Proteomes" id="UP001501509"/>
    </source>
</evidence>
<dbReference type="InterPro" id="IPR041664">
    <property type="entry name" value="AAA_16"/>
</dbReference>
<dbReference type="SUPFAM" id="SSF46894">
    <property type="entry name" value="C-terminal effector domain of the bipartite response regulators"/>
    <property type="match status" value="1"/>
</dbReference>
<keyword evidence="2" id="KW-0067">ATP-binding</keyword>
<accession>A0ABP6BQE8</accession>
<dbReference type="InterPro" id="IPR036388">
    <property type="entry name" value="WH-like_DNA-bd_sf"/>
</dbReference>